<dbReference type="SUPFAM" id="SSF52047">
    <property type="entry name" value="RNI-like"/>
    <property type="match status" value="1"/>
</dbReference>
<feature type="compositionally biased region" description="Acidic residues" evidence="1">
    <location>
        <begin position="448"/>
        <end position="462"/>
    </location>
</feature>
<dbReference type="EMBL" id="QPFP01000001">
    <property type="protein sequence ID" value="TEB39402.1"/>
    <property type="molecule type" value="Genomic_DNA"/>
</dbReference>
<evidence type="ECO:0000256" key="1">
    <source>
        <dbReference type="SAM" id="MobiDB-lite"/>
    </source>
</evidence>
<reference evidence="2 3" key="1">
    <citation type="journal article" date="2019" name="Nat. Ecol. Evol.">
        <title>Megaphylogeny resolves global patterns of mushroom evolution.</title>
        <authorList>
            <person name="Varga T."/>
            <person name="Krizsan K."/>
            <person name="Foldi C."/>
            <person name="Dima B."/>
            <person name="Sanchez-Garcia M."/>
            <person name="Sanchez-Ramirez S."/>
            <person name="Szollosi G.J."/>
            <person name="Szarkandi J.G."/>
            <person name="Papp V."/>
            <person name="Albert L."/>
            <person name="Andreopoulos W."/>
            <person name="Angelini C."/>
            <person name="Antonin V."/>
            <person name="Barry K.W."/>
            <person name="Bougher N.L."/>
            <person name="Buchanan P."/>
            <person name="Buyck B."/>
            <person name="Bense V."/>
            <person name="Catcheside P."/>
            <person name="Chovatia M."/>
            <person name="Cooper J."/>
            <person name="Damon W."/>
            <person name="Desjardin D."/>
            <person name="Finy P."/>
            <person name="Geml J."/>
            <person name="Haridas S."/>
            <person name="Hughes K."/>
            <person name="Justo A."/>
            <person name="Karasinski D."/>
            <person name="Kautmanova I."/>
            <person name="Kiss B."/>
            <person name="Kocsube S."/>
            <person name="Kotiranta H."/>
            <person name="LaButti K.M."/>
            <person name="Lechner B.E."/>
            <person name="Liimatainen K."/>
            <person name="Lipzen A."/>
            <person name="Lukacs Z."/>
            <person name="Mihaltcheva S."/>
            <person name="Morgado L.N."/>
            <person name="Niskanen T."/>
            <person name="Noordeloos M.E."/>
            <person name="Ohm R.A."/>
            <person name="Ortiz-Santana B."/>
            <person name="Ovrebo C."/>
            <person name="Racz N."/>
            <person name="Riley R."/>
            <person name="Savchenko A."/>
            <person name="Shiryaev A."/>
            <person name="Soop K."/>
            <person name="Spirin V."/>
            <person name="Szebenyi C."/>
            <person name="Tomsovsky M."/>
            <person name="Tulloss R.E."/>
            <person name="Uehling J."/>
            <person name="Grigoriev I.V."/>
            <person name="Vagvolgyi C."/>
            <person name="Papp T."/>
            <person name="Martin F.M."/>
            <person name="Miettinen O."/>
            <person name="Hibbett D.S."/>
            <person name="Nagy L.G."/>
        </authorList>
    </citation>
    <scope>NUCLEOTIDE SEQUENCE [LARGE SCALE GENOMIC DNA]</scope>
    <source>
        <strain evidence="2 3">FP101781</strain>
    </source>
</reference>
<evidence type="ECO:0000313" key="2">
    <source>
        <dbReference type="EMBL" id="TEB39402.1"/>
    </source>
</evidence>
<name>A0A4Y7U0T8_COPMI</name>
<feature type="region of interest" description="Disordered" evidence="1">
    <location>
        <begin position="442"/>
        <end position="465"/>
    </location>
</feature>
<accession>A0A4Y7U0T8</accession>
<dbReference type="STRING" id="71717.A0A4Y7U0T8"/>
<dbReference type="Gene3D" id="3.80.10.10">
    <property type="entry name" value="Ribonuclease Inhibitor"/>
    <property type="match status" value="1"/>
</dbReference>
<proteinExistence type="predicted"/>
<keyword evidence="3" id="KW-1185">Reference proteome</keyword>
<dbReference type="Proteomes" id="UP000298030">
    <property type="component" value="Unassembled WGS sequence"/>
</dbReference>
<dbReference type="AlphaFoldDB" id="A0A4Y7U0T8"/>
<evidence type="ECO:0000313" key="3">
    <source>
        <dbReference type="Proteomes" id="UP000298030"/>
    </source>
</evidence>
<organism evidence="2 3">
    <name type="scientific">Coprinellus micaceus</name>
    <name type="common">Glistening ink-cap mushroom</name>
    <name type="synonym">Coprinus micaceus</name>
    <dbReference type="NCBI Taxonomy" id="71717"/>
    <lineage>
        <taxon>Eukaryota</taxon>
        <taxon>Fungi</taxon>
        <taxon>Dikarya</taxon>
        <taxon>Basidiomycota</taxon>
        <taxon>Agaricomycotina</taxon>
        <taxon>Agaricomycetes</taxon>
        <taxon>Agaricomycetidae</taxon>
        <taxon>Agaricales</taxon>
        <taxon>Agaricineae</taxon>
        <taxon>Psathyrellaceae</taxon>
        <taxon>Coprinellus</taxon>
    </lineage>
</organism>
<sequence length="587" mass="65889">MPSPFEGLLHSNYAPSEQECTLIKEHLVERQRELATLQAELKRTSFGGDSSPSELPERLDGLLASIDAHRALLSPIRWLPNEILREIFIRTLPSSHNASLSPRESPLLLMQISPRWRYIAASTPRLWSTIHIPLPLPSTSHSLIENWITRAGALPLLASFSSIKDPSESTLPDLKSAYKRLGPARNRLRSLEVTLRADSEEEIAKFTVELPQSGPNPFARVSRAVLHILVGDSSFMDGAPLIFESLGLHQNSDLRELEMTCNFHILTLSECFLHSTPWKNLTKLDLQTRNINRAFKGIIRNGALLNILSRSPNLVSLKAFAAGSLTENDMQDLQDLVLNNKLRHVSLALFNFSQLSTVELLARCDWPVLASLHLWSQWSRDGETEKSYVLEKVISKFGNALTSLRFSYRALPPDHLTQFLALLPNLVQIHIDNGTMRRWHNLVKGGDTEDDDSDQELEDDPDVEKSDEVLASLTPTARTKWHCSCPHLQYLRWEGHTPFSDTAVKELLLARASITISPVRLKQVVIKFHRGMEEDILVDCAQLLEGGLKLRLVYSPRPSGSAGTANAYRDLYVEGDPLTLGWEEDAG</sequence>
<dbReference type="InterPro" id="IPR032675">
    <property type="entry name" value="LRR_dom_sf"/>
</dbReference>
<dbReference type="OrthoDB" id="3248197at2759"/>
<gene>
    <name evidence="2" type="ORF">FA13DRAFT_1784166</name>
</gene>
<protein>
    <submittedName>
        <fullName evidence="2">Uncharacterized protein</fullName>
    </submittedName>
</protein>
<comment type="caution">
    <text evidence="2">The sequence shown here is derived from an EMBL/GenBank/DDBJ whole genome shotgun (WGS) entry which is preliminary data.</text>
</comment>